<gene>
    <name evidence="3" type="ORF">CEJ86_10070</name>
</gene>
<dbReference type="AlphaFoldDB" id="A0A2J0Z664"/>
<dbReference type="PROSITE" id="PS50222">
    <property type="entry name" value="EF_HAND_2"/>
    <property type="match status" value="1"/>
</dbReference>
<dbReference type="Proteomes" id="UP000231987">
    <property type="component" value="Unassembled WGS sequence"/>
</dbReference>
<feature type="region of interest" description="Disordered" evidence="1">
    <location>
        <begin position="62"/>
        <end position="117"/>
    </location>
</feature>
<feature type="compositionally biased region" description="Basic and acidic residues" evidence="1">
    <location>
        <begin position="100"/>
        <end position="114"/>
    </location>
</feature>
<dbReference type="EMBL" id="NJGD01000003">
    <property type="protein sequence ID" value="PJR16019.1"/>
    <property type="molecule type" value="Genomic_DNA"/>
</dbReference>
<dbReference type="GO" id="GO:0005509">
    <property type="term" value="F:calcium ion binding"/>
    <property type="evidence" value="ECO:0007669"/>
    <property type="project" value="InterPro"/>
</dbReference>
<organism evidence="3 4">
    <name type="scientific">Rhizobium meliloti</name>
    <name type="common">Ensifer meliloti</name>
    <name type="synonym">Sinorhizobium meliloti</name>
    <dbReference type="NCBI Taxonomy" id="382"/>
    <lineage>
        <taxon>Bacteria</taxon>
        <taxon>Pseudomonadati</taxon>
        <taxon>Pseudomonadota</taxon>
        <taxon>Alphaproteobacteria</taxon>
        <taxon>Hyphomicrobiales</taxon>
        <taxon>Rhizobiaceae</taxon>
        <taxon>Sinorhizobium/Ensifer group</taxon>
        <taxon>Sinorhizobium</taxon>
    </lineage>
</organism>
<dbReference type="InterPro" id="IPR018247">
    <property type="entry name" value="EF_Hand_1_Ca_BS"/>
</dbReference>
<dbReference type="SUPFAM" id="SSF47473">
    <property type="entry name" value="EF-hand"/>
    <property type="match status" value="1"/>
</dbReference>
<proteinExistence type="predicted"/>
<evidence type="ECO:0000313" key="4">
    <source>
        <dbReference type="Proteomes" id="UP000231987"/>
    </source>
</evidence>
<evidence type="ECO:0000313" key="3">
    <source>
        <dbReference type="EMBL" id="PJR16019.1"/>
    </source>
</evidence>
<dbReference type="PROSITE" id="PS00018">
    <property type="entry name" value="EF_HAND_1"/>
    <property type="match status" value="2"/>
</dbReference>
<accession>A0A2J0Z664</accession>
<dbReference type="InterPro" id="IPR002048">
    <property type="entry name" value="EF_hand_dom"/>
</dbReference>
<dbReference type="Gene3D" id="1.10.238.10">
    <property type="entry name" value="EF-hand"/>
    <property type="match status" value="1"/>
</dbReference>
<comment type="caution">
    <text evidence="3">The sequence shown here is derived from an EMBL/GenBank/DDBJ whole genome shotgun (WGS) entry which is preliminary data.</text>
</comment>
<sequence>MGRLFYDRGEAAAPSEDNAAAAAHRRATRGGAHMSLMKFPTVTALAAIMAISAATATAAQAPAPIPPAGEMPAQDQGIEPDMQPGDQGGGGSVTQGDQPDMMREDMIRGDGKRGDRMRHRDRMRGMMMHRQTMHRQMMKIMFAITDADNDGALSFEEISTIHKRVFDKVDINRDGKVTPEEIQGFFHE</sequence>
<evidence type="ECO:0000256" key="1">
    <source>
        <dbReference type="SAM" id="MobiDB-lite"/>
    </source>
</evidence>
<name>A0A2J0Z664_RHIML</name>
<protein>
    <submittedName>
        <fullName evidence="3">Calcium-binding protein</fullName>
    </submittedName>
</protein>
<evidence type="ECO:0000259" key="2">
    <source>
        <dbReference type="PROSITE" id="PS50222"/>
    </source>
</evidence>
<feature type="domain" description="EF-hand" evidence="2">
    <location>
        <begin position="133"/>
        <end position="168"/>
    </location>
</feature>
<dbReference type="InterPro" id="IPR011992">
    <property type="entry name" value="EF-hand-dom_pair"/>
</dbReference>
<reference evidence="3 4" key="1">
    <citation type="submission" date="2017-06" db="EMBL/GenBank/DDBJ databases">
        <title>Ensifer strains isolated from leguminous trees and herbs display diverse denitrification phenotypes with some acting as strong N2O sinks.</title>
        <authorList>
            <person name="Woliy K."/>
            <person name="Mania D."/>
            <person name="Bakken L.R."/>
            <person name="Frostegard A."/>
        </authorList>
    </citation>
    <scope>NUCLEOTIDE SEQUENCE [LARGE SCALE GENOMIC DNA]</scope>
    <source>
        <strain evidence="3 4">AC50a</strain>
    </source>
</reference>
<dbReference type="Pfam" id="PF13202">
    <property type="entry name" value="EF-hand_5"/>
    <property type="match status" value="2"/>
</dbReference>